<organism evidence="1 2">
    <name type="scientific">Microbulbifer thermotolerans</name>
    <dbReference type="NCBI Taxonomy" id="252514"/>
    <lineage>
        <taxon>Bacteria</taxon>
        <taxon>Pseudomonadati</taxon>
        <taxon>Pseudomonadota</taxon>
        <taxon>Gammaproteobacteria</taxon>
        <taxon>Cellvibrionales</taxon>
        <taxon>Microbulbiferaceae</taxon>
        <taxon>Microbulbifer</taxon>
    </lineage>
</organism>
<protein>
    <submittedName>
        <fullName evidence="1">Copper chaperone PCu(A)C</fullName>
    </submittedName>
</protein>
<dbReference type="GeneID" id="76606853"/>
<comment type="caution">
    <text evidence="1">The sequence shown here is derived from an EMBL/GenBank/DDBJ whole genome shotgun (WGS) entry which is preliminary data.</text>
</comment>
<dbReference type="AlphaFoldDB" id="A0AB35I085"/>
<dbReference type="Gene3D" id="2.60.40.1890">
    <property type="entry name" value="PCu(A)C copper chaperone"/>
    <property type="match status" value="1"/>
</dbReference>
<dbReference type="PANTHER" id="PTHR36302:SF1">
    <property type="entry name" value="COPPER CHAPERONE PCU(A)C"/>
    <property type="match status" value="1"/>
</dbReference>
<dbReference type="EMBL" id="JAPHQB010000029">
    <property type="protein sequence ID" value="MCX2803035.1"/>
    <property type="molecule type" value="Genomic_DNA"/>
</dbReference>
<dbReference type="RefSeq" id="WP_175487776.1">
    <property type="nucleotide sequence ID" value="NZ_CP014864.1"/>
</dbReference>
<dbReference type="InterPro" id="IPR036182">
    <property type="entry name" value="PCuAC_sf"/>
</dbReference>
<name>A0AB35I085_MICTH</name>
<dbReference type="SUPFAM" id="SSF110087">
    <property type="entry name" value="DR1885-like metal-binding protein"/>
    <property type="match status" value="1"/>
</dbReference>
<reference evidence="1" key="1">
    <citation type="submission" date="2022-11" db="EMBL/GenBank/DDBJ databases">
        <title>Chitin-degrading and fungicidal potential of chitinolytic bacterial strains from marine environment of the Pacific Ocean regions.</title>
        <authorList>
            <person name="Pentekhina I."/>
            <person name="Nedashkovskaya O."/>
            <person name="Seitkalieva A."/>
            <person name="Podvolotskaya A."/>
            <person name="Tekutyeva L."/>
            <person name="Balabanova L."/>
        </authorList>
    </citation>
    <scope>NUCLEOTIDE SEQUENCE</scope>
    <source>
        <strain evidence="1">KMM 6838</strain>
    </source>
</reference>
<dbReference type="InterPro" id="IPR007410">
    <property type="entry name" value="LpqE-like"/>
</dbReference>
<evidence type="ECO:0000313" key="1">
    <source>
        <dbReference type="EMBL" id="MCX2803035.1"/>
    </source>
</evidence>
<dbReference type="Pfam" id="PF04314">
    <property type="entry name" value="PCuAC"/>
    <property type="match status" value="1"/>
</dbReference>
<sequence>MHIFLYTVFFLGIGASVWAQTVRVQGYARETLPGAAMTAAYLSFHNEGTGDMQLQSVELPDIDGAMVELHTTVDDDGVSRMRPLASLVIPAGGEVRMAPGGTHLMLHGVKLRAGEQLQLRLHFASGAVLEVEVPVRALPVAAQHHHHH</sequence>
<gene>
    <name evidence="1" type="ORF">OQJ68_14670</name>
</gene>
<dbReference type="InterPro" id="IPR058248">
    <property type="entry name" value="Lxx211020-like"/>
</dbReference>
<evidence type="ECO:0000313" key="2">
    <source>
        <dbReference type="Proteomes" id="UP001209730"/>
    </source>
</evidence>
<dbReference type="Proteomes" id="UP001209730">
    <property type="component" value="Unassembled WGS sequence"/>
</dbReference>
<accession>A0AB35I085</accession>
<proteinExistence type="predicted"/>
<dbReference type="PANTHER" id="PTHR36302">
    <property type="entry name" value="BLR7088 PROTEIN"/>
    <property type="match status" value="1"/>
</dbReference>